<proteinExistence type="predicted"/>
<dbReference type="AlphaFoldDB" id="A0A0F9N3M1"/>
<name>A0A0F9N3M1_9ZZZZ</name>
<accession>A0A0F9N3M1</accession>
<reference evidence="1" key="1">
    <citation type="journal article" date="2015" name="Nature">
        <title>Complex archaea that bridge the gap between prokaryotes and eukaryotes.</title>
        <authorList>
            <person name="Spang A."/>
            <person name="Saw J.H."/>
            <person name="Jorgensen S.L."/>
            <person name="Zaremba-Niedzwiedzka K."/>
            <person name="Martijn J."/>
            <person name="Lind A.E."/>
            <person name="van Eijk R."/>
            <person name="Schleper C."/>
            <person name="Guy L."/>
            <person name="Ettema T.J."/>
        </authorList>
    </citation>
    <scope>NUCLEOTIDE SEQUENCE</scope>
</reference>
<evidence type="ECO:0000313" key="1">
    <source>
        <dbReference type="EMBL" id="KKN06317.1"/>
    </source>
</evidence>
<protein>
    <submittedName>
        <fullName evidence="1">Uncharacterized protein</fullName>
    </submittedName>
</protein>
<dbReference type="EMBL" id="LAZR01004704">
    <property type="protein sequence ID" value="KKN06317.1"/>
    <property type="molecule type" value="Genomic_DNA"/>
</dbReference>
<organism evidence="1">
    <name type="scientific">marine sediment metagenome</name>
    <dbReference type="NCBI Taxonomy" id="412755"/>
    <lineage>
        <taxon>unclassified sequences</taxon>
        <taxon>metagenomes</taxon>
        <taxon>ecological metagenomes</taxon>
    </lineage>
</organism>
<sequence length="96" mass="10164">MPGYRLTSGERMATYLSENLNESEEVSGPTRLTGYTLTNTGTMDRYVTLKGGTKKIVVVVPPGETKSISGMSEAFPEGLAVESLKGRGITSTASDS</sequence>
<gene>
    <name evidence="1" type="ORF">LCGC14_1078440</name>
</gene>
<comment type="caution">
    <text evidence="1">The sequence shown here is derived from an EMBL/GenBank/DDBJ whole genome shotgun (WGS) entry which is preliminary data.</text>
</comment>